<protein>
    <recommendedName>
        <fullName evidence="3">Zinc finger MYM-type protein 1-like</fullName>
    </recommendedName>
</protein>
<proteinExistence type="predicted"/>
<sequence length="181" mass="20928">MSEQTSLSQLFKISNDTNVLQFDHYKSLVSVTSPNKRPFSPNIDNNVKCTKLSNKSDNTETENEHNFNNFDIGFYFNRSLTDVEKEEVLKKIWKPEPSFEFPNTVIFSGKDKRSKNLKFKHRWLHTFPWLAYSAILDGVFCTFCVTIAKSGSSINFQTALGALVETLFKIGNMQWKHLKIM</sequence>
<reference evidence="1 2" key="1">
    <citation type="submission" date="2023-01" db="EMBL/GenBank/DDBJ databases">
        <authorList>
            <person name="Whitehead M."/>
        </authorList>
    </citation>
    <scope>NUCLEOTIDE SEQUENCE [LARGE SCALE GENOMIC DNA]</scope>
</reference>
<gene>
    <name evidence="1" type="ORF">MEUPH1_LOCUS17316</name>
</gene>
<dbReference type="EMBL" id="CARXXK010000003">
    <property type="protein sequence ID" value="CAI6362220.1"/>
    <property type="molecule type" value="Genomic_DNA"/>
</dbReference>
<dbReference type="AlphaFoldDB" id="A0AAV0X1N3"/>
<evidence type="ECO:0008006" key="3">
    <source>
        <dbReference type="Google" id="ProtNLM"/>
    </source>
</evidence>
<organism evidence="1 2">
    <name type="scientific">Macrosiphum euphorbiae</name>
    <name type="common">potato aphid</name>
    <dbReference type="NCBI Taxonomy" id="13131"/>
    <lineage>
        <taxon>Eukaryota</taxon>
        <taxon>Metazoa</taxon>
        <taxon>Ecdysozoa</taxon>
        <taxon>Arthropoda</taxon>
        <taxon>Hexapoda</taxon>
        <taxon>Insecta</taxon>
        <taxon>Pterygota</taxon>
        <taxon>Neoptera</taxon>
        <taxon>Paraneoptera</taxon>
        <taxon>Hemiptera</taxon>
        <taxon>Sternorrhyncha</taxon>
        <taxon>Aphidomorpha</taxon>
        <taxon>Aphidoidea</taxon>
        <taxon>Aphididae</taxon>
        <taxon>Macrosiphini</taxon>
        <taxon>Macrosiphum</taxon>
    </lineage>
</organism>
<comment type="caution">
    <text evidence="1">The sequence shown here is derived from an EMBL/GenBank/DDBJ whole genome shotgun (WGS) entry which is preliminary data.</text>
</comment>
<name>A0AAV0X1N3_9HEMI</name>
<dbReference type="Proteomes" id="UP001160148">
    <property type="component" value="Unassembled WGS sequence"/>
</dbReference>
<accession>A0AAV0X1N3</accession>
<keyword evidence="2" id="KW-1185">Reference proteome</keyword>
<evidence type="ECO:0000313" key="1">
    <source>
        <dbReference type="EMBL" id="CAI6362220.1"/>
    </source>
</evidence>
<evidence type="ECO:0000313" key="2">
    <source>
        <dbReference type="Proteomes" id="UP001160148"/>
    </source>
</evidence>